<dbReference type="AlphaFoldDB" id="A0AAE3GZX6"/>
<evidence type="ECO:0000313" key="2">
    <source>
        <dbReference type="EMBL" id="MCP9762362.1"/>
    </source>
</evidence>
<accession>A0AAE3GZX6</accession>
<name>A0AAE3GZX6_9BACT</name>
<protein>
    <submittedName>
        <fullName evidence="2">3-oxoacyl-ACP synthase</fullName>
    </submittedName>
</protein>
<reference evidence="2 3" key="1">
    <citation type="submission" date="2018-11" db="EMBL/GenBank/DDBJ databases">
        <title>Novel bacteria species description.</title>
        <authorList>
            <person name="Han J.-H."/>
        </authorList>
    </citation>
    <scope>NUCLEOTIDE SEQUENCE [LARGE SCALE GENOMIC DNA]</scope>
    <source>
        <strain evidence="2 3">KCTC23259</strain>
    </source>
</reference>
<keyword evidence="3" id="KW-1185">Reference proteome</keyword>
<evidence type="ECO:0000256" key="1">
    <source>
        <dbReference type="SAM" id="Coils"/>
    </source>
</evidence>
<sequence>MKDLKKENIIATARNLLQSKLIELEKAIFNVQNAANEESKSSMGDKYETGRAMAQNDRAMLENQKNELLKDISTFENINFEQETEFIKSGSLVQTSIGYILVSVSLGKIVEDGVNVMLISSASPLGTELTGKKIKDSVTMNSRPIQILAIY</sequence>
<dbReference type="EMBL" id="RJUF01000009">
    <property type="protein sequence ID" value="MCP9762362.1"/>
    <property type="molecule type" value="Genomic_DNA"/>
</dbReference>
<evidence type="ECO:0000313" key="3">
    <source>
        <dbReference type="Proteomes" id="UP001204144"/>
    </source>
</evidence>
<proteinExistence type="predicted"/>
<feature type="coiled-coil region" evidence="1">
    <location>
        <begin position="51"/>
        <end position="78"/>
    </location>
</feature>
<organism evidence="2 3">
    <name type="scientific">Lacihabitans soyangensis</name>
    <dbReference type="NCBI Taxonomy" id="869394"/>
    <lineage>
        <taxon>Bacteria</taxon>
        <taxon>Pseudomonadati</taxon>
        <taxon>Bacteroidota</taxon>
        <taxon>Cytophagia</taxon>
        <taxon>Cytophagales</taxon>
        <taxon>Leadbetterellaceae</taxon>
        <taxon>Lacihabitans</taxon>
    </lineage>
</organism>
<dbReference type="Proteomes" id="UP001204144">
    <property type="component" value="Unassembled WGS sequence"/>
</dbReference>
<comment type="caution">
    <text evidence="2">The sequence shown here is derived from an EMBL/GenBank/DDBJ whole genome shotgun (WGS) entry which is preliminary data.</text>
</comment>
<gene>
    <name evidence="2" type="ORF">EGI31_05310</name>
</gene>
<keyword evidence="1" id="KW-0175">Coiled coil</keyword>